<proteinExistence type="predicted"/>
<dbReference type="Proteomes" id="UP000765509">
    <property type="component" value="Unassembled WGS sequence"/>
</dbReference>
<comment type="caution">
    <text evidence="2">The sequence shown here is derived from an EMBL/GenBank/DDBJ whole genome shotgun (WGS) entry which is preliminary data.</text>
</comment>
<accession>A0A9Q3PY99</accession>
<organism evidence="2 3">
    <name type="scientific">Austropuccinia psidii MF-1</name>
    <dbReference type="NCBI Taxonomy" id="1389203"/>
    <lineage>
        <taxon>Eukaryota</taxon>
        <taxon>Fungi</taxon>
        <taxon>Dikarya</taxon>
        <taxon>Basidiomycota</taxon>
        <taxon>Pucciniomycotina</taxon>
        <taxon>Pucciniomycetes</taxon>
        <taxon>Pucciniales</taxon>
        <taxon>Sphaerophragmiaceae</taxon>
        <taxon>Austropuccinia</taxon>
    </lineage>
</organism>
<evidence type="ECO:0000313" key="3">
    <source>
        <dbReference type="Proteomes" id="UP000765509"/>
    </source>
</evidence>
<reference evidence="2" key="1">
    <citation type="submission" date="2021-03" db="EMBL/GenBank/DDBJ databases">
        <title>Draft genome sequence of rust myrtle Austropuccinia psidii MF-1, a brazilian biotype.</title>
        <authorList>
            <person name="Quecine M.C."/>
            <person name="Pachon D.M.R."/>
            <person name="Bonatelli M.L."/>
            <person name="Correr F.H."/>
            <person name="Franceschini L.M."/>
            <person name="Leite T.F."/>
            <person name="Margarido G.R.A."/>
            <person name="Almeida C.A."/>
            <person name="Ferrarezi J.A."/>
            <person name="Labate C.A."/>
        </authorList>
    </citation>
    <scope>NUCLEOTIDE SEQUENCE</scope>
    <source>
        <strain evidence="2">MF-1</strain>
    </source>
</reference>
<sequence length="90" mass="10774">MPHNLLEEFNIPIRDWIPDEEELDDLDEELESESEVESTKEESDGEEEVQELAELNQLYDQHTEMEDVREPDEFTHGSSHVVFENEWPEW</sequence>
<name>A0A9Q3PY99_9BASI</name>
<feature type="region of interest" description="Disordered" evidence="1">
    <location>
        <begin position="62"/>
        <end position="90"/>
    </location>
</feature>
<protein>
    <submittedName>
        <fullName evidence="2">Uncharacterized protein</fullName>
    </submittedName>
</protein>
<dbReference type="AlphaFoldDB" id="A0A9Q3PY99"/>
<gene>
    <name evidence="2" type="ORF">O181_118268</name>
</gene>
<evidence type="ECO:0000313" key="2">
    <source>
        <dbReference type="EMBL" id="MBW0578553.1"/>
    </source>
</evidence>
<keyword evidence="3" id="KW-1185">Reference proteome</keyword>
<dbReference type="EMBL" id="AVOT02103015">
    <property type="protein sequence ID" value="MBW0578553.1"/>
    <property type="molecule type" value="Genomic_DNA"/>
</dbReference>
<evidence type="ECO:0000256" key="1">
    <source>
        <dbReference type="SAM" id="MobiDB-lite"/>
    </source>
</evidence>
<feature type="compositionally biased region" description="Basic and acidic residues" evidence="1">
    <location>
        <begin position="62"/>
        <end position="75"/>
    </location>
</feature>
<feature type="compositionally biased region" description="Acidic residues" evidence="1">
    <location>
        <begin position="26"/>
        <end position="36"/>
    </location>
</feature>
<feature type="region of interest" description="Disordered" evidence="1">
    <location>
        <begin position="26"/>
        <end position="49"/>
    </location>
</feature>